<keyword evidence="2" id="KW-1185">Reference proteome</keyword>
<name>A0ABD7SCM1_XANVA</name>
<sequence>MLGSNAASLHQARNNAATLLIPRNVANAMMCSLEMLMFCKTDAAPRNPGAQRWCIGPLTRPCCRSSALQRWWSSRRGHRTGCASPRAVCR</sequence>
<dbReference type="Proteomes" id="UP000320455">
    <property type="component" value="Unassembled WGS sequence"/>
</dbReference>
<organism evidence="1 2">
    <name type="scientific">Xanthomonas vasicola</name>
    <dbReference type="NCBI Taxonomy" id="56459"/>
    <lineage>
        <taxon>Bacteria</taxon>
        <taxon>Pseudomonadati</taxon>
        <taxon>Pseudomonadota</taxon>
        <taxon>Gammaproteobacteria</taxon>
        <taxon>Lysobacterales</taxon>
        <taxon>Lysobacteraceae</taxon>
        <taxon>Xanthomonas</taxon>
    </lineage>
</organism>
<accession>A0ABD7SCM1</accession>
<protein>
    <submittedName>
        <fullName evidence="1">Uncharacterized protein</fullName>
    </submittedName>
</protein>
<comment type="caution">
    <text evidence="1">The sequence shown here is derived from an EMBL/GenBank/DDBJ whole genome shotgun (WGS) entry which is preliminary data.</text>
</comment>
<proteinExistence type="predicted"/>
<dbReference type="EMBL" id="VOCK01000018">
    <property type="protein sequence ID" value="TWQ52421.1"/>
    <property type="molecule type" value="Genomic_DNA"/>
</dbReference>
<evidence type="ECO:0000313" key="2">
    <source>
        <dbReference type="Proteomes" id="UP000320455"/>
    </source>
</evidence>
<dbReference type="AlphaFoldDB" id="A0ABD7SCM1"/>
<evidence type="ECO:0000313" key="1">
    <source>
        <dbReference type="EMBL" id="TWQ52421.1"/>
    </source>
</evidence>
<reference evidence="2" key="1">
    <citation type="journal article" date="2020" name="Phytopathology">
        <title>Genomic acquisitions in emerging populations of Xanthomonas vasicola pv. vasculorum infecting corn in the U.S. and Argentina.</title>
        <authorList>
            <person name="Perez-Quintero A.L."/>
        </authorList>
    </citation>
    <scope>NUCLEOTIDE SEQUENCE [LARGE SCALE GENOMIC DNA]</scope>
    <source>
        <strain evidence="2">Xvh-L</strain>
    </source>
</reference>
<gene>
    <name evidence="1" type="ORF">FQK01_12825</name>
</gene>